<accession>A0A0K1PY25</accession>
<dbReference type="GO" id="GO:0016787">
    <property type="term" value="F:hydrolase activity"/>
    <property type="evidence" value="ECO:0007669"/>
    <property type="project" value="UniProtKB-KW"/>
</dbReference>
<dbReference type="Proteomes" id="UP000064967">
    <property type="component" value="Chromosome"/>
</dbReference>
<dbReference type="EMBL" id="CP012333">
    <property type="protein sequence ID" value="AKU98433.1"/>
    <property type="molecule type" value="Genomic_DNA"/>
</dbReference>
<dbReference type="InterPro" id="IPR029058">
    <property type="entry name" value="AB_hydrolase_fold"/>
</dbReference>
<gene>
    <name evidence="1" type="ORF">AKJ09_05097</name>
</gene>
<keyword evidence="2" id="KW-1185">Reference proteome</keyword>
<dbReference type="KEGG" id="llu:AKJ09_05097"/>
<organism evidence="1 2">
    <name type="scientific">Labilithrix luteola</name>
    <dbReference type="NCBI Taxonomy" id="1391654"/>
    <lineage>
        <taxon>Bacteria</taxon>
        <taxon>Pseudomonadati</taxon>
        <taxon>Myxococcota</taxon>
        <taxon>Polyangia</taxon>
        <taxon>Polyangiales</taxon>
        <taxon>Labilitrichaceae</taxon>
        <taxon>Labilithrix</taxon>
    </lineage>
</organism>
<name>A0A0K1PY25_9BACT</name>
<dbReference type="STRING" id="1391654.AKJ09_05097"/>
<dbReference type="PATRIC" id="fig|1391654.3.peg.5158"/>
<reference evidence="1 2" key="1">
    <citation type="submission" date="2015-08" db="EMBL/GenBank/DDBJ databases">
        <authorList>
            <person name="Babu N.S."/>
            <person name="Beckwith C.J."/>
            <person name="Beseler K.G."/>
            <person name="Brison A."/>
            <person name="Carone J.V."/>
            <person name="Caskin T.P."/>
            <person name="Diamond M."/>
            <person name="Durham M.E."/>
            <person name="Foxe J.M."/>
            <person name="Go M."/>
            <person name="Henderson B.A."/>
            <person name="Jones I.B."/>
            <person name="McGettigan J.A."/>
            <person name="Micheletti S.J."/>
            <person name="Nasrallah M.E."/>
            <person name="Ortiz D."/>
            <person name="Piller C.R."/>
            <person name="Privatt S.R."/>
            <person name="Schneider S.L."/>
            <person name="Sharp S."/>
            <person name="Smith T.C."/>
            <person name="Stanton J.D."/>
            <person name="Ullery H.E."/>
            <person name="Wilson R.J."/>
            <person name="Serrano M.G."/>
            <person name="Buck G."/>
            <person name="Lee V."/>
            <person name="Wang Y."/>
            <person name="Carvalho R."/>
            <person name="Voegtly L."/>
            <person name="Shi R."/>
            <person name="Duckworth R."/>
            <person name="Johnson A."/>
            <person name="Loviza R."/>
            <person name="Walstead R."/>
            <person name="Shah Z."/>
            <person name="Kiflezghi M."/>
            <person name="Wade K."/>
            <person name="Ball S.L."/>
            <person name="Bradley K.W."/>
            <person name="Asai D.J."/>
            <person name="Bowman C.A."/>
            <person name="Russell D.A."/>
            <person name="Pope W.H."/>
            <person name="Jacobs-Sera D."/>
            <person name="Hendrix R.W."/>
            <person name="Hatfull G.F."/>
        </authorList>
    </citation>
    <scope>NUCLEOTIDE SEQUENCE [LARGE SCALE GENOMIC DNA]</scope>
    <source>
        <strain evidence="1 2">DSM 27648</strain>
    </source>
</reference>
<sequence length="285" mass="30496">MVKEQALQLGADGHLVGVLARPSAPPRVAGDLATPAVLLLNAGVIHRVGPHRLHVILARRLAARGMTSLRLDLSGIGDSRPVPGALSFRESAVVDTRSAMDRLAADGERRFVLFGLCSGSDNALATAAVDERVVGLVLLDPPAYPTARSRARKLAARVRGLGTARAVLTWGGATLARRLRARVDAARGRAAGEDDAVTGGRGMPAIAEYRARLGALVERGVAILMVFSGALGERYNATNQLFELFPELRGRIEVAYFPGANHTFTERDAQAQLVETVCVWMERRR</sequence>
<protein>
    <submittedName>
        <fullName evidence="1">Hydrolase of the alpha/beta superfamily</fullName>
    </submittedName>
</protein>
<keyword evidence="1" id="KW-0378">Hydrolase</keyword>
<dbReference type="Gene3D" id="3.40.50.1820">
    <property type="entry name" value="alpha/beta hydrolase"/>
    <property type="match status" value="1"/>
</dbReference>
<dbReference type="SUPFAM" id="SSF53474">
    <property type="entry name" value="alpha/beta-Hydrolases"/>
    <property type="match status" value="1"/>
</dbReference>
<proteinExistence type="predicted"/>
<evidence type="ECO:0000313" key="1">
    <source>
        <dbReference type="EMBL" id="AKU98433.1"/>
    </source>
</evidence>
<dbReference type="AlphaFoldDB" id="A0A0K1PY25"/>
<evidence type="ECO:0000313" key="2">
    <source>
        <dbReference type="Proteomes" id="UP000064967"/>
    </source>
</evidence>